<feature type="signal peptide" evidence="5">
    <location>
        <begin position="1"/>
        <end position="21"/>
    </location>
</feature>
<gene>
    <name evidence="7" type="ORF">AHMF7605_08540</name>
</gene>
<feature type="repeat" description="TPR" evidence="3">
    <location>
        <begin position="493"/>
        <end position="526"/>
    </location>
</feature>
<feature type="compositionally biased region" description="Polar residues" evidence="4">
    <location>
        <begin position="1035"/>
        <end position="1045"/>
    </location>
</feature>
<keyword evidence="8" id="KW-1185">Reference proteome</keyword>
<feature type="repeat" description="TPR" evidence="3">
    <location>
        <begin position="577"/>
        <end position="610"/>
    </location>
</feature>
<feature type="repeat" description="TPR" evidence="3">
    <location>
        <begin position="283"/>
        <end position="316"/>
    </location>
</feature>
<feature type="repeat" description="TPR" evidence="3">
    <location>
        <begin position="241"/>
        <end position="274"/>
    </location>
</feature>
<dbReference type="Gene3D" id="1.25.40.10">
    <property type="entry name" value="Tetratricopeptide repeat domain"/>
    <property type="match status" value="4"/>
</dbReference>
<evidence type="ECO:0000259" key="6">
    <source>
        <dbReference type="Pfam" id="PF12770"/>
    </source>
</evidence>
<keyword evidence="1" id="KW-0677">Repeat</keyword>
<dbReference type="AlphaFoldDB" id="A0A2T2YDI9"/>
<dbReference type="PROSITE" id="PS50005">
    <property type="entry name" value="TPR"/>
    <property type="match status" value="12"/>
</dbReference>
<dbReference type="Pfam" id="PF12770">
    <property type="entry name" value="CHAT"/>
    <property type="match status" value="1"/>
</dbReference>
<dbReference type="PROSITE" id="PS50293">
    <property type="entry name" value="TPR_REGION"/>
    <property type="match status" value="6"/>
</dbReference>
<comment type="caution">
    <text evidence="7">The sequence shown here is derived from an EMBL/GenBank/DDBJ whole genome shotgun (WGS) entry which is preliminary data.</text>
</comment>
<accession>A0A2T2YDI9</accession>
<evidence type="ECO:0000256" key="3">
    <source>
        <dbReference type="PROSITE-ProRule" id="PRU00339"/>
    </source>
</evidence>
<feature type="repeat" description="TPR" evidence="3">
    <location>
        <begin position="367"/>
        <end position="400"/>
    </location>
</feature>
<feature type="repeat" description="TPR" evidence="3">
    <location>
        <begin position="535"/>
        <end position="568"/>
    </location>
</feature>
<evidence type="ECO:0000256" key="5">
    <source>
        <dbReference type="SAM" id="SignalP"/>
    </source>
</evidence>
<feature type="repeat" description="TPR" evidence="3">
    <location>
        <begin position="325"/>
        <end position="358"/>
    </location>
</feature>
<dbReference type="OrthoDB" id="1489296at2"/>
<feature type="repeat" description="TPR" evidence="3">
    <location>
        <begin position="409"/>
        <end position="442"/>
    </location>
</feature>
<reference evidence="7 8" key="1">
    <citation type="submission" date="2018-03" db="EMBL/GenBank/DDBJ databases">
        <title>Adhaeribacter sp. HMF7605 Genome sequencing and assembly.</title>
        <authorList>
            <person name="Kang H."/>
            <person name="Kang J."/>
            <person name="Cha I."/>
            <person name="Kim H."/>
            <person name="Joh K."/>
        </authorList>
    </citation>
    <scope>NUCLEOTIDE SEQUENCE [LARGE SCALE GENOMIC DNA]</scope>
    <source>
        <strain evidence="7 8">HMF7605</strain>
    </source>
</reference>
<evidence type="ECO:0000256" key="2">
    <source>
        <dbReference type="ARBA" id="ARBA00022803"/>
    </source>
</evidence>
<evidence type="ECO:0000313" key="8">
    <source>
        <dbReference type="Proteomes" id="UP000240357"/>
    </source>
</evidence>
<feature type="region of interest" description="Disordered" evidence="4">
    <location>
        <begin position="1020"/>
        <end position="1045"/>
    </location>
</feature>
<dbReference type="PANTHER" id="PTHR45641">
    <property type="entry name" value="TETRATRICOPEPTIDE REPEAT PROTEIN (AFU_ORTHOLOGUE AFUA_6G03870)"/>
    <property type="match status" value="1"/>
</dbReference>
<evidence type="ECO:0000256" key="1">
    <source>
        <dbReference type="ARBA" id="ARBA00022737"/>
    </source>
</evidence>
<feature type="repeat" description="TPR" evidence="3">
    <location>
        <begin position="115"/>
        <end position="148"/>
    </location>
</feature>
<protein>
    <recommendedName>
        <fullName evidence="6">CHAT domain-containing protein</fullName>
    </recommendedName>
</protein>
<dbReference type="PANTHER" id="PTHR45641:SF19">
    <property type="entry name" value="NEPHROCYSTIN-3"/>
    <property type="match status" value="1"/>
</dbReference>
<feature type="repeat" description="TPR" evidence="3">
    <location>
        <begin position="157"/>
        <end position="190"/>
    </location>
</feature>
<feature type="domain" description="CHAT" evidence="6">
    <location>
        <begin position="889"/>
        <end position="1242"/>
    </location>
</feature>
<keyword evidence="5" id="KW-0732">Signal</keyword>
<proteinExistence type="predicted"/>
<dbReference type="InterPro" id="IPR011990">
    <property type="entry name" value="TPR-like_helical_dom_sf"/>
</dbReference>
<name>A0A2T2YDI9_9BACT</name>
<evidence type="ECO:0000256" key="4">
    <source>
        <dbReference type="SAM" id="MobiDB-lite"/>
    </source>
</evidence>
<dbReference type="SMART" id="SM00028">
    <property type="entry name" value="TPR"/>
    <property type="match status" value="13"/>
</dbReference>
<organism evidence="7 8">
    <name type="scientific">Adhaeribacter arboris</name>
    <dbReference type="NCBI Taxonomy" id="2072846"/>
    <lineage>
        <taxon>Bacteria</taxon>
        <taxon>Pseudomonadati</taxon>
        <taxon>Bacteroidota</taxon>
        <taxon>Cytophagia</taxon>
        <taxon>Cytophagales</taxon>
        <taxon>Hymenobacteraceae</taxon>
        <taxon>Adhaeribacter</taxon>
    </lineage>
</organism>
<dbReference type="EMBL" id="PYFT01000001">
    <property type="protein sequence ID" value="PSR53571.1"/>
    <property type="molecule type" value="Genomic_DNA"/>
</dbReference>
<dbReference type="InterPro" id="IPR019734">
    <property type="entry name" value="TPR_rpt"/>
</dbReference>
<feature type="repeat" description="TPR" evidence="3">
    <location>
        <begin position="199"/>
        <end position="232"/>
    </location>
</feature>
<evidence type="ECO:0000313" key="7">
    <source>
        <dbReference type="EMBL" id="PSR53571.1"/>
    </source>
</evidence>
<dbReference type="InterPro" id="IPR006597">
    <property type="entry name" value="Sel1-like"/>
</dbReference>
<keyword evidence="2 3" id="KW-0802">TPR repeat</keyword>
<dbReference type="Proteomes" id="UP000240357">
    <property type="component" value="Unassembled WGS sequence"/>
</dbReference>
<feature type="repeat" description="TPR" evidence="3">
    <location>
        <begin position="451"/>
        <end position="484"/>
    </location>
</feature>
<sequence>MKTYLLIALVLFSFNIPFAHAQVKQIRRDTIQARAWYNKALRLQQKGVYDSSMALLGKAAGLYKKYQLWDKQLDCDNEFSYSLFIMGRYQEALQTATQTLQEGLEKFKGDSTKAIRCYINLGEILRMRGEYKKALQFQEKALQMRRKVLGEGHPNVADSYDLVGNIYSDKGEYDKALELHLKSLKMKRIFFNETNLKIATSYHYLGGIYLFKSEYNRALEYFNKSLQIRLTNLGNTHREVADSYNNLGNIYHLKGQYDKALQCHLKALHIRRTIFGDFHPRVAASYNNIGNVLQVKGEFDKSLEYHQKALYIRRSAYGNTHPDVAESYNYMGIIYQAISEYEKALEYHQMALHIRRSAYGEANGGVADTFNQLGNVYFDKGEYEKALEYYQKALEIRRTIFGETHQGVANSYQTIGKIYNTKGEYDQALEYHQQSLRIRRVVLGENHPNVAFSYNNIGNTYYEKGEYEKALEYHQKALQIRRFSLGETHLRVANSYNDIGNVFSAKGEYDNALKYYQKGLEIRLSALNKTHPDVSESYNKIGMLYQSKGEYGKALEYHQKALQGYLGAFGKTHPSVADAYIQIGNVYLNKREYKKSLQQYQQAIIANLPDFQDSTVAYNPVLKGQTNPFFFAKPLLTSLRSKAKVLEILFNQSHNITDLQLAYQTSCAADSLANKIQQNFEKESDKVAFTSSSVELYQQALPLCLKLFHLTKEQNYLDKAFYFAEQGKASVLKTSLAESKAKMFAGIPDSLLKQDQTIRTQIAQYSQRLAKELTKRKEADSSKIQSYENYLFTAHRQQKSLIKQFEEFYPQYYSLKYQSSIVTPKQLQDKLDKKTVLLEYVLTDSLLQVFIIGHHFFQVESIPLDNLFRRQLTAFREGILLQDQDLYQQVAYQLFKVLMPFNLPKSIKSLLIIPSGELTAFPFEALLSKPARENLRKPSSYLLNKYTISYAYSAWLLYQRLNSEKETTTRNLLAMAPVFVDSINNSKASANTPHSLSSKSSLESSSRAVTNARREFSKITNPPILQVESGRHKASSTNGQESTRSSQIFMEQGIPPLFASEQEVNTIARLFQDKGEVAKVYLHNKASERQIKNEEVSGYNYIHLATHGFVNEKFPELSGLLFSQENVNQEDGSLYTGEIYNLRLKAELVTLSACETGLGKLAYGEGVIGLTRALLYAGAKNVIVSLWKVNDASTADLMKYFYKELLSGKSKTIALQIAKRKLVRQKKYSQPYYWAPFVLIGK</sequence>
<dbReference type="InterPro" id="IPR024983">
    <property type="entry name" value="CHAT_dom"/>
</dbReference>
<feature type="chain" id="PRO_5015617535" description="CHAT domain-containing protein" evidence="5">
    <location>
        <begin position="22"/>
        <end position="1242"/>
    </location>
</feature>
<dbReference type="Pfam" id="PF13424">
    <property type="entry name" value="TPR_12"/>
    <property type="match status" value="6"/>
</dbReference>
<dbReference type="SUPFAM" id="SSF48452">
    <property type="entry name" value="TPR-like"/>
    <property type="match status" value="2"/>
</dbReference>
<dbReference type="RefSeq" id="WP_106928330.1">
    <property type="nucleotide sequence ID" value="NZ_PYFT01000001.1"/>
</dbReference>
<dbReference type="SMART" id="SM00671">
    <property type="entry name" value="SEL1"/>
    <property type="match status" value="7"/>
</dbReference>